<feature type="compositionally biased region" description="Gly residues" evidence="1">
    <location>
        <begin position="28"/>
        <end position="37"/>
    </location>
</feature>
<reference evidence="2" key="1">
    <citation type="journal article" date="2021" name="bioRxiv">
        <title>Whole Genome Assembly and Annotation of Northern Wild Rice, Zizania palustris L., Supports a Whole Genome Duplication in the Zizania Genus.</title>
        <authorList>
            <person name="Haas M."/>
            <person name="Kono T."/>
            <person name="Macchietto M."/>
            <person name="Millas R."/>
            <person name="McGilp L."/>
            <person name="Shao M."/>
            <person name="Duquette J."/>
            <person name="Hirsch C.N."/>
            <person name="Kimball J."/>
        </authorList>
    </citation>
    <scope>NUCLEOTIDE SEQUENCE</scope>
    <source>
        <tissue evidence="2">Fresh leaf tissue</tissue>
    </source>
</reference>
<dbReference type="EMBL" id="JAAALK010000080">
    <property type="protein sequence ID" value="KAG8091385.1"/>
    <property type="molecule type" value="Genomic_DNA"/>
</dbReference>
<reference evidence="2" key="2">
    <citation type="submission" date="2021-02" db="EMBL/GenBank/DDBJ databases">
        <authorList>
            <person name="Kimball J.A."/>
            <person name="Haas M.W."/>
            <person name="Macchietto M."/>
            <person name="Kono T."/>
            <person name="Duquette J."/>
            <person name="Shao M."/>
        </authorList>
    </citation>
    <scope>NUCLEOTIDE SEQUENCE</scope>
    <source>
        <tissue evidence="2">Fresh leaf tissue</tissue>
    </source>
</reference>
<sequence>MDDSPTSRELPDAFVVPGRRRRLLLLGRDGGAHGGPGHVHRGAAAEDTCRQSVPRCRSTIGSSQPSVS</sequence>
<comment type="caution">
    <text evidence="2">The sequence shown here is derived from an EMBL/GenBank/DDBJ whole genome shotgun (WGS) entry which is preliminary data.</text>
</comment>
<evidence type="ECO:0000313" key="2">
    <source>
        <dbReference type="EMBL" id="KAG8091385.1"/>
    </source>
</evidence>
<evidence type="ECO:0000256" key="1">
    <source>
        <dbReference type="SAM" id="MobiDB-lite"/>
    </source>
</evidence>
<proteinExistence type="predicted"/>
<dbReference type="Proteomes" id="UP000729402">
    <property type="component" value="Unassembled WGS sequence"/>
</dbReference>
<feature type="region of interest" description="Disordered" evidence="1">
    <location>
        <begin position="28"/>
        <end position="68"/>
    </location>
</feature>
<dbReference type="AlphaFoldDB" id="A0A8J5WJ62"/>
<feature type="compositionally biased region" description="Polar residues" evidence="1">
    <location>
        <begin position="59"/>
        <end position="68"/>
    </location>
</feature>
<name>A0A8J5WJ62_ZIZPA</name>
<protein>
    <submittedName>
        <fullName evidence="2">Uncharacterized protein</fullName>
    </submittedName>
</protein>
<accession>A0A8J5WJ62</accession>
<keyword evidence="3" id="KW-1185">Reference proteome</keyword>
<evidence type="ECO:0000313" key="3">
    <source>
        <dbReference type="Proteomes" id="UP000729402"/>
    </source>
</evidence>
<gene>
    <name evidence="2" type="ORF">GUJ93_ZPchr0012g19215</name>
</gene>
<organism evidence="2 3">
    <name type="scientific">Zizania palustris</name>
    <name type="common">Northern wild rice</name>
    <dbReference type="NCBI Taxonomy" id="103762"/>
    <lineage>
        <taxon>Eukaryota</taxon>
        <taxon>Viridiplantae</taxon>
        <taxon>Streptophyta</taxon>
        <taxon>Embryophyta</taxon>
        <taxon>Tracheophyta</taxon>
        <taxon>Spermatophyta</taxon>
        <taxon>Magnoliopsida</taxon>
        <taxon>Liliopsida</taxon>
        <taxon>Poales</taxon>
        <taxon>Poaceae</taxon>
        <taxon>BOP clade</taxon>
        <taxon>Oryzoideae</taxon>
        <taxon>Oryzeae</taxon>
        <taxon>Zizaniinae</taxon>
        <taxon>Zizania</taxon>
    </lineage>
</organism>